<sequence>MSFKKNYRFVISSEARNLYAQDPSLNRDDSALLFRTTDFWFRLCRVRKVVGNYGN</sequence>
<protein>
    <submittedName>
        <fullName evidence="1">Uncharacterized protein</fullName>
    </submittedName>
</protein>
<gene>
    <name evidence="1" type="ORF">BECKDK2373C_GA0170839_100431</name>
</gene>
<dbReference type="EMBL" id="CAADEY010000004">
    <property type="protein sequence ID" value="VFJ43141.1"/>
    <property type="molecule type" value="Genomic_DNA"/>
</dbReference>
<name>A0A450RVH5_9GAMM</name>
<proteinExistence type="predicted"/>
<evidence type="ECO:0000313" key="1">
    <source>
        <dbReference type="EMBL" id="VFJ43141.1"/>
    </source>
</evidence>
<reference evidence="1" key="1">
    <citation type="submission" date="2019-02" db="EMBL/GenBank/DDBJ databases">
        <authorList>
            <person name="Gruber-Vodicka R. H."/>
            <person name="Seah K. B. B."/>
        </authorList>
    </citation>
    <scope>NUCLEOTIDE SEQUENCE</scope>
    <source>
        <strain evidence="1">BECK_DK161</strain>
    </source>
</reference>
<organism evidence="1">
    <name type="scientific">Candidatus Kentrum sp. DK</name>
    <dbReference type="NCBI Taxonomy" id="2126562"/>
    <lineage>
        <taxon>Bacteria</taxon>
        <taxon>Pseudomonadati</taxon>
        <taxon>Pseudomonadota</taxon>
        <taxon>Gammaproteobacteria</taxon>
        <taxon>Candidatus Kentrum</taxon>
    </lineage>
</organism>
<dbReference type="AlphaFoldDB" id="A0A450RVH5"/>
<accession>A0A450RVH5</accession>